<dbReference type="GO" id="GO:0005543">
    <property type="term" value="F:phospholipid binding"/>
    <property type="evidence" value="ECO:0007669"/>
    <property type="project" value="TreeGrafter"/>
</dbReference>
<dbReference type="GO" id="GO:0005509">
    <property type="term" value="F:calcium ion binding"/>
    <property type="evidence" value="ECO:0007669"/>
    <property type="project" value="InterPro"/>
</dbReference>
<evidence type="ECO:0000256" key="7">
    <source>
        <dbReference type="ARBA" id="ARBA00049039"/>
    </source>
</evidence>
<dbReference type="STRING" id="10181.G5C4W0"/>
<dbReference type="PANTHER" id="PTHR11716:SF10">
    <property type="entry name" value="PHOSPHOLIPASE A2 GROUP V"/>
    <property type="match status" value="1"/>
</dbReference>
<evidence type="ECO:0000313" key="15">
    <source>
        <dbReference type="Proteomes" id="UP000006813"/>
    </source>
</evidence>
<evidence type="ECO:0000256" key="8">
    <source>
        <dbReference type="PIRSR" id="PIRSR601211-1"/>
    </source>
</evidence>
<gene>
    <name evidence="14" type="ORF">GW7_01837</name>
</gene>
<dbReference type="AlphaFoldDB" id="G5C4W0"/>
<feature type="disulfide bond" evidence="10">
    <location>
        <begin position="81"/>
        <end position="135"/>
    </location>
</feature>
<dbReference type="InterPro" id="IPR033113">
    <property type="entry name" value="PLA2_histidine"/>
</dbReference>
<proteinExistence type="inferred from homology"/>
<evidence type="ECO:0000256" key="12">
    <source>
        <dbReference type="RuleBase" id="RU361236"/>
    </source>
</evidence>
<dbReference type="GO" id="GO:0050482">
    <property type="term" value="P:arachidonate secretion"/>
    <property type="evidence" value="ECO:0007669"/>
    <property type="project" value="InterPro"/>
</dbReference>
<dbReference type="Gene3D" id="1.20.90.10">
    <property type="entry name" value="Phospholipase A2 domain"/>
    <property type="match status" value="1"/>
</dbReference>
<keyword evidence="4 9" id="KW-0106">Calcium</keyword>
<comment type="catalytic activity">
    <reaction evidence="7">
        <text>1-hexadecanoyl-2-(9Z,12Z-octadecadienoyl)-sn-glycero-3-phosphoethanolamine + H2O = 1-hexadecanoyl-sn-glycero-3-phosphoethanolamine + (9Z,12Z)-octadecadienoate + H(+)</text>
        <dbReference type="Rhea" id="RHEA:40815"/>
        <dbReference type="ChEBI" id="CHEBI:15377"/>
        <dbReference type="ChEBI" id="CHEBI:15378"/>
        <dbReference type="ChEBI" id="CHEBI:30245"/>
        <dbReference type="ChEBI" id="CHEBI:73004"/>
        <dbReference type="ChEBI" id="CHEBI:73008"/>
    </reaction>
    <physiologicalReaction direction="left-to-right" evidence="7">
        <dbReference type="Rhea" id="RHEA:40816"/>
    </physiologicalReaction>
</comment>
<dbReference type="SMART" id="SM00085">
    <property type="entry name" value="PA2c"/>
    <property type="match status" value="1"/>
</dbReference>
<accession>G5C4W0</accession>
<sequence>MKEGKVKGQEILKGGPAAGYPGSPRDTGCLAGVPAVPGSLLELKSMIEKVTGKNALMHYGFYGCYCGWGGQGTPKDGTDWCCWMHDRCYGQLERKGCDTRSQYYNYRVTQGLVTCEFQSFCPMQLCSCDQKLVYCLKRNLWSYNPNYQYFPNVFCS</sequence>
<dbReference type="EMBL" id="JH173393">
    <property type="protein sequence ID" value="EHB16571.1"/>
    <property type="molecule type" value="Genomic_DNA"/>
</dbReference>
<dbReference type="GO" id="GO:0016042">
    <property type="term" value="P:lipid catabolic process"/>
    <property type="evidence" value="ECO:0007669"/>
    <property type="project" value="InterPro"/>
</dbReference>
<feature type="active site" evidence="8">
    <location>
        <position position="85"/>
    </location>
</feature>
<dbReference type="CDD" id="cd00125">
    <property type="entry name" value="PLA2c"/>
    <property type="match status" value="1"/>
</dbReference>
<dbReference type="Proteomes" id="UP000006813">
    <property type="component" value="Unassembled WGS sequence"/>
</dbReference>
<dbReference type="Pfam" id="PF00068">
    <property type="entry name" value="Phospholip_A2_1"/>
    <property type="match status" value="1"/>
</dbReference>
<feature type="disulfide bond" evidence="10">
    <location>
        <begin position="88"/>
        <end position="128"/>
    </location>
</feature>
<evidence type="ECO:0000256" key="6">
    <source>
        <dbReference type="ARBA" id="ARBA00048699"/>
    </source>
</evidence>
<keyword evidence="3 12" id="KW-0964">Secreted</keyword>
<feature type="binding site" evidence="9">
    <location>
        <position position="65"/>
    </location>
    <ligand>
        <name>Ca(2+)</name>
        <dbReference type="ChEBI" id="CHEBI:29108"/>
    </ligand>
</feature>
<keyword evidence="12" id="KW-0378">Hydrolase</keyword>
<evidence type="ECO:0000256" key="1">
    <source>
        <dbReference type="ARBA" id="ARBA00004613"/>
    </source>
</evidence>
<evidence type="ECO:0000256" key="11">
    <source>
        <dbReference type="RuleBase" id="RU003654"/>
    </source>
</evidence>
<comment type="catalytic activity">
    <reaction evidence="12">
        <text>a 1,2-diacyl-sn-glycero-3-phosphocholine + H2O = a 1-acyl-sn-glycero-3-phosphocholine + a fatty acid + H(+)</text>
        <dbReference type="Rhea" id="RHEA:15801"/>
        <dbReference type="ChEBI" id="CHEBI:15377"/>
        <dbReference type="ChEBI" id="CHEBI:15378"/>
        <dbReference type="ChEBI" id="CHEBI:28868"/>
        <dbReference type="ChEBI" id="CHEBI:57643"/>
        <dbReference type="ChEBI" id="CHEBI:58168"/>
        <dbReference type="EC" id="3.1.1.4"/>
    </reaction>
</comment>
<evidence type="ECO:0000313" key="14">
    <source>
        <dbReference type="EMBL" id="EHB16571.1"/>
    </source>
</evidence>
<evidence type="ECO:0000259" key="13">
    <source>
        <dbReference type="SMART" id="SM00085"/>
    </source>
</evidence>
<evidence type="ECO:0000256" key="10">
    <source>
        <dbReference type="PIRSR" id="PIRSR601211-3"/>
    </source>
</evidence>
<evidence type="ECO:0000256" key="9">
    <source>
        <dbReference type="PIRSR" id="PIRSR601211-2"/>
    </source>
</evidence>
<keyword evidence="5 10" id="KW-1015">Disulfide bond</keyword>
<dbReference type="GO" id="GO:0047498">
    <property type="term" value="F:calcium-dependent phospholipase A2 activity"/>
    <property type="evidence" value="ECO:0007669"/>
    <property type="project" value="TreeGrafter"/>
</dbReference>
<reference evidence="14 15" key="1">
    <citation type="journal article" date="2011" name="Nature">
        <title>Genome sequencing reveals insights into physiology and longevity of the naked mole rat.</title>
        <authorList>
            <person name="Kim E.B."/>
            <person name="Fang X."/>
            <person name="Fushan A.A."/>
            <person name="Huang Z."/>
            <person name="Lobanov A.V."/>
            <person name="Han L."/>
            <person name="Marino S.M."/>
            <person name="Sun X."/>
            <person name="Turanov A.A."/>
            <person name="Yang P."/>
            <person name="Yim S.H."/>
            <person name="Zhao X."/>
            <person name="Kasaikina M.V."/>
            <person name="Stoletzki N."/>
            <person name="Peng C."/>
            <person name="Polak P."/>
            <person name="Xiong Z."/>
            <person name="Kiezun A."/>
            <person name="Zhu Y."/>
            <person name="Chen Y."/>
            <person name="Kryukov G.V."/>
            <person name="Zhang Q."/>
            <person name="Peshkin L."/>
            <person name="Yang L."/>
            <person name="Bronson R.T."/>
            <person name="Buffenstein R."/>
            <person name="Wang B."/>
            <person name="Han C."/>
            <person name="Li Q."/>
            <person name="Chen L."/>
            <person name="Zhao W."/>
            <person name="Sunyaev S.R."/>
            <person name="Park T.J."/>
            <person name="Zhang G."/>
            <person name="Wang J."/>
            <person name="Gladyshev V.N."/>
        </authorList>
    </citation>
    <scope>NUCLEOTIDE SEQUENCE [LARGE SCALE GENOMIC DNA]</scope>
</reference>
<feature type="binding site" evidence="9">
    <location>
        <position position="69"/>
    </location>
    <ligand>
        <name>Ca(2+)</name>
        <dbReference type="ChEBI" id="CHEBI:29108"/>
    </ligand>
</feature>
<dbReference type="FunFam" id="1.20.90.10:FF:000001">
    <property type="entry name" value="Basic phospholipase A2 homolog"/>
    <property type="match status" value="1"/>
</dbReference>
<dbReference type="PANTHER" id="PTHR11716">
    <property type="entry name" value="PHOSPHOLIPASE A2 FAMILY MEMBER"/>
    <property type="match status" value="1"/>
</dbReference>
<dbReference type="InterPro" id="IPR001211">
    <property type="entry name" value="PLA2"/>
</dbReference>
<dbReference type="PROSITE" id="PS00118">
    <property type="entry name" value="PA2_HIS"/>
    <property type="match status" value="1"/>
</dbReference>
<name>G5C4W0_HETGA</name>
<dbReference type="GO" id="GO:0005576">
    <property type="term" value="C:extracellular region"/>
    <property type="evidence" value="ECO:0007669"/>
    <property type="project" value="UniProtKB-SubCell"/>
</dbReference>
<dbReference type="InterPro" id="IPR016090">
    <property type="entry name" value="PLA2-like_dom"/>
</dbReference>
<evidence type="ECO:0000256" key="2">
    <source>
        <dbReference type="ARBA" id="ARBA00007056"/>
    </source>
</evidence>
<dbReference type="InterPro" id="IPR036444">
    <property type="entry name" value="PLipase_A2_dom_sf"/>
</dbReference>
<evidence type="ECO:0000256" key="4">
    <source>
        <dbReference type="ARBA" id="ARBA00022837"/>
    </source>
</evidence>
<feature type="domain" description="Phospholipase A2-like central" evidence="13">
    <location>
        <begin position="39"/>
        <end position="156"/>
    </location>
</feature>
<comment type="subcellular location">
    <subcellularLocation>
        <location evidence="1 12">Secreted</location>
    </subcellularLocation>
</comment>
<dbReference type="InParanoid" id="G5C4W0"/>
<evidence type="ECO:0000256" key="3">
    <source>
        <dbReference type="ARBA" id="ARBA00022525"/>
    </source>
</evidence>
<dbReference type="eggNOG" id="KOG4087">
    <property type="taxonomic scope" value="Eukaryota"/>
</dbReference>
<dbReference type="GO" id="GO:0006644">
    <property type="term" value="P:phospholipid metabolic process"/>
    <property type="evidence" value="ECO:0007669"/>
    <property type="project" value="InterPro"/>
</dbReference>
<comment type="cofactor">
    <cofactor evidence="9">
        <name>Ca(2+)</name>
        <dbReference type="ChEBI" id="CHEBI:29108"/>
    </cofactor>
    <text evidence="9">Binds 1 Ca(2+) ion per subunit.</text>
</comment>
<keyword evidence="12" id="KW-0443">Lipid metabolism</keyword>
<dbReference type="PRINTS" id="PR00389">
    <property type="entry name" value="PHPHLIPASEA2"/>
</dbReference>
<comment type="catalytic activity">
    <reaction evidence="6">
        <text>1-hexadecanoyl-2-(9Z-octadecenoyl)-sn-glycero-3-phosphocholine + H2O = 1-hexadecanoyl-sn-glycero-3-phosphocholine + (9Z)-octadecenoate + H(+)</text>
        <dbReference type="Rhea" id="RHEA:38779"/>
        <dbReference type="ChEBI" id="CHEBI:15377"/>
        <dbReference type="ChEBI" id="CHEBI:15378"/>
        <dbReference type="ChEBI" id="CHEBI:30823"/>
        <dbReference type="ChEBI" id="CHEBI:72998"/>
        <dbReference type="ChEBI" id="CHEBI:73001"/>
    </reaction>
    <physiologicalReaction direction="left-to-right" evidence="6">
        <dbReference type="Rhea" id="RHEA:38780"/>
    </physiologicalReaction>
</comment>
<dbReference type="SUPFAM" id="SSF48619">
    <property type="entry name" value="Phospholipase A2, PLA2"/>
    <property type="match status" value="1"/>
</dbReference>
<organism evidence="14 15">
    <name type="scientific">Heterocephalus glaber</name>
    <name type="common">Naked mole rat</name>
    <dbReference type="NCBI Taxonomy" id="10181"/>
    <lineage>
        <taxon>Eukaryota</taxon>
        <taxon>Metazoa</taxon>
        <taxon>Chordata</taxon>
        <taxon>Craniata</taxon>
        <taxon>Vertebrata</taxon>
        <taxon>Euteleostomi</taxon>
        <taxon>Mammalia</taxon>
        <taxon>Eutheria</taxon>
        <taxon>Euarchontoglires</taxon>
        <taxon>Glires</taxon>
        <taxon>Rodentia</taxon>
        <taxon>Hystricomorpha</taxon>
        <taxon>Bathyergidae</taxon>
        <taxon>Heterocephalus</taxon>
    </lineage>
</organism>
<feature type="active site" evidence="8">
    <location>
        <position position="129"/>
    </location>
</feature>
<feature type="disulfide bond" evidence="10">
    <location>
        <begin position="66"/>
        <end position="82"/>
    </location>
</feature>
<dbReference type="FunCoup" id="G5C4W0">
    <property type="interactions" value="346"/>
</dbReference>
<protein>
    <recommendedName>
        <fullName evidence="12">Phospholipase A2</fullName>
        <ecNumber evidence="12">3.1.1.4</ecNumber>
    </recommendedName>
</protein>
<keyword evidence="9" id="KW-0479">Metal-binding</keyword>
<feature type="binding site" evidence="9">
    <location>
        <position position="86"/>
    </location>
    <ligand>
        <name>Ca(2+)</name>
        <dbReference type="ChEBI" id="CHEBI:29108"/>
    </ligand>
</feature>
<feature type="binding site" evidence="9">
    <location>
        <position position="67"/>
    </location>
    <ligand>
        <name>Ca(2+)</name>
        <dbReference type="ChEBI" id="CHEBI:29108"/>
    </ligand>
</feature>
<feature type="disulfide bond" evidence="10">
    <location>
        <begin position="97"/>
        <end position="121"/>
    </location>
</feature>
<feature type="disulfide bond" evidence="10">
    <location>
        <begin position="115"/>
        <end position="126"/>
    </location>
</feature>
<dbReference type="EC" id="3.1.1.4" evidence="12"/>
<comment type="similarity">
    <text evidence="2 11">Belongs to the phospholipase A2 family.</text>
</comment>
<dbReference type="GO" id="GO:0042130">
    <property type="term" value="P:negative regulation of T cell proliferation"/>
    <property type="evidence" value="ECO:0007669"/>
    <property type="project" value="TreeGrafter"/>
</dbReference>
<evidence type="ECO:0000256" key="5">
    <source>
        <dbReference type="ARBA" id="ARBA00023157"/>
    </source>
</evidence>